<dbReference type="InterPro" id="IPR049274">
    <property type="entry name" value="LynD/TruD_wHTH-like"/>
</dbReference>
<dbReference type="Gene3D" id="3.90.930.60">
    <property type="match status" value="1"/>
</dbReference>
<dbReference type="Pfam" id="PF21084">
    <property type="entry name" value="WHD_DUF4423_like"/>
    <property type="match status" value="1"/>
</dbReference>
<dbReference type="Gene3D" id="3.30.1330.230">
    <property type="match status" value="2"/>
</dbReference>
<reference evidence="2" key="1">
    <citation type="submission" date="2021-05" db="EMBL/GenBank/DDBJ databases">
        <authorList>
            <person name="Pietrasiak N."/>
            <person name="Ward R."/>
            <person name="Stajich J.E."/>
            <person name="Kurbessoian T."/>
        </authorList>
    </citation>
    <scope>NUCLEOTIDE SEQUENCE</scope>
    <source>
        <strain evidence="2">CPER-KK1</strain>
    </source>
</reference>
<dbReference type="Gene3D" id="3.30.160.660">
    <property type="match status" value="1"/>
</dbReference>
<dbReference type="PANTHER" id="PTHR37809">
    <property type="entry name" value="RIBOSOMAL PROTEIN S12 METHYLTHIOTRANSFERASE ACCESSORY FACTOR YCAO"/>
    <property type="match status" value="1"/>
</dbReference>
<evidence type="ECO:0000259" key="1">
    <source>
        <dbReference type="PROSITE" id="PS51664"/>
    </source>
</evidence>
<dbReference type="NCBIfam" id="TIGR03604">
    <property type="entry name" value="TOMM_cyclo_SagD"/>
    <property type="match status" value="1"/>
</dbReference>
<gene>
    <name evidence="2" type="ORF">KME25_29455</name>
</gene>
<name>A0A951PTD5_9CYAN</name>
<proteinExistence type="predicted"/>
<dbReference type="InterPro" id="IPR003776">
    <property type="entry name" value="YcaO-like_dom"/>
</dbReference>
<dbReference type="InterPro" id="IPR027624">
    <property type="entry name" value="TOMM_cyclo_SagD"/>
</dbReference>
<dbReference type="Pfam" id="PF02624">
    <property type="entry name" value="YcaO"/>
    <property type="match status" value="1"/>
</dbReference>
<dbReference type="PANTHER" id="PTHR37809:SF1">
    <property type="entry name" value="RIBOSOMAL PROTEIN S12 METHYLTHIOTRANSFERASE ACCESSORY FACTOR YCAO"/>
    <property type="match status" value="1"/>
</dbReference>
<dbReference type="Proteomes" id="UP000753908">
    <property type="component" value="Unassembled WGS sequence"/>
</dbReference>
<evidence type="ECO:0000313" key="2">
    <source>
        <dbReference type="EMBL" id="MBW4548529.1"/>
    </source>
</evidence>
<accession>A0A951PTD5</accession>
<sequence>MLKKPVFKPHFHVEVIEPSSVYLLSEHEHHALSSHLYTLLAPLLDGQHNVDDIVQHLEAEVSMLGVYNALTRLESQGYLAEADQTLPSQQAAFWSLLGTDSETALSKLKNTRVSVVSFGNVETKEFISALKSLNINVDEQADITETDLTIVLTDDYLQIGLSEFNQEAEARQKPWLLVKPVGTVIWLGPLFVPPRTGCWECLAQRLQGKRTVETSIAQQKGATEYFSTSRAVLPVSLQMGINWAALETAKQIVIETPSQLEGKIFTFNTTQLSIEQHILVKRPQCQVCGVSVKEEKPQVIALQSQKKRFTLDGGHRGFSPEETLKKYSHHISPITGVISELLKLESDNNLIHVYTASHLNRKSSNNLVELRQNLSSNSAAGKGKTDSQSKASCLCEALERYSGIFTGNEYRLKGTYAQLESIAIHPNDCAQYSTTQYQQREVWNAQHGGFAWVPEAFDEDKEIEWTPVWSLTEQKFKYLPTAYCYYDYPQVDGHRFCMGDSNGNAAGNTLEEAILQGFMELVERDSVALWWYNRIQRPAVDLASFDEPYLKALRDYYQSQNNELWVIDITSDLNIPSFAAIAIVRGTNQTSELIALGFGTHFDPKIAILRAVTEVNQFLAMLSHHQTTKEFDNPDLEYWYKEATLSNQPYLVPDPSAKPKVYADYPKYCSSDLKQDVLTCVEIAANHGLETLVLDQTRPDIGLSVVKVIVPGLRHFWCRFAPGRLYDVPVQMGWLSTPLKEEQLNPIPMFF</sequence>
<comment type="caution">
    <text evidence="2">The sequence shown here is derived from an EMBL/GenBank/DDBJ whole genome shotgun (WGS) entry which is preliminary data.</text>
</comment>
<dbReference type="InterPro" id="IPR022291">
    <property type="entry name" value="Bacteriocin_synth_cyclodeHase"/>
</dbReference>
<feature type="domain" description="YcaO" evidence="1">
    <location>
        <begin position="381"/>
        <end position="751"/>
    </location>
</feature>
<reference evidence="2" key="2">
    <citation type="journal article" date="2022" name="Microbiol. Resour. Announc.">
        <title>Metagenome Sequencing to Explore Phylogenomics of Terrestrial Cyanobacteria.</title>
        <authorList>
            <person name="Ward R.D."/>
            <person name="Stajich J.E."/>
            <person name="Johansen J.R."/>
            <person name="Huntemann M."/>
            <person name="Clum A."/>
            <person name="Foster B."/>
            <person name="Foster B."/>
            <person name="Roux S."/>
            <person name="Palaniappan K."/>
            <person name="Varghese N."/>
            <person name="Mukherjee S."/>
            <person name="Reddy T.B.K."/>
            <person name="Daum C."/>
            <person name="Copeland A."/>
            <person name="Chen I.A."/>
            <person name="Ivanova N.N."/>
            <person name="Kyrpides N.C."/>
            <person name="Shapiro N."/>
            <person name="Eloe-Fadrosh E.A."/>
            <person name="Pietrasiak N."/>
        </authorList>
    </citation>
    <scope>NUCLEOTIDE SEQUENCE</scope>
    <source>
        <strain evidence="2">CPER-KK1</strain>
    </source>
</reference>
<evidence type="ECO:0000313" key="3">
    <source>
        <dbReference type="Proteomes" id="UP000753908"/>
    </source>
</evidence>
<dbReference type="Gene3D" id="3.30.40.250">
    <property type="match status" value="1"/>
</dbReference>
<dbReference type="NCBIfam" id="TIGR03882">
    <property type="entry name" value="cyclo_dehyd_2"/>
    <property type="match status" value="1"/>
</dbReference>
<dbReference type="PROSITE" id="PS51664">
    <property type="entry name" value="YCAO"/>
    <property type="match status" value="1"/>
</dbReference>
<protein>
    <submittedName>
        <fullName evidence="2">TOMM leader peptide-binding protein</fullName>
    </submittedName>
</protein>
<dbReference type="NCBIfam" id="TIGR00702">
    <property type="entry name" value="YcaO-type kinase domain"/>
    <property type="match status" value="1"/>
</dbReference>
<dbReference type="Gene3D" id="3.40.50.720">
    <property type="entry name" value="NAD(P)-binding Rossmann-like Domain"/>
    <property type="match status" value="1"/>
</dbReference>
<organism evidence="2 3">
    <name type="scientific">Symplocastrum torsivum CPER-KK1</name>
    <dbReference type="NCBI Taxonomy" id="450513"/>
    <lineage>
        <taxon>Bacteria</taxon>
        <taxon>Bacillati</taxon>
        <taxon>Cyanobacteriota</taxon>
        <taxon>Cyanophyceae</taxon>
        <taxon>Oscillatoriophycideae</taxon>
        <taxon>Oscillatoriales</taxon>
        <taxon>Microcoleaceae</taxon>
        <taxon>Symplocastrum</taxon>
    </lineage>
</organism>
<dbReference type="EMBL" id="JAHHIF010000064">
    <property type="protein sequence ID" value="MBW4548529.1"/>
    <property type="molecule type" value="Genomic_DNA"/>
</dbReference>
<dbReference type="AlphaFoldDB" id="A0A951PTD5"/>